<evidence type="ECO:0000313" key="3">
    <source>
        <dbReference type="Proteomes" id="UP000275408"/>
    </source>
</evidence>
<dbReference type="EMBL" id="RCHS01000482">
    <property type="protein sequence ID" value="RMX58617.1"/>
    <property type="molecule type" value="Genomic_DNA"/>
</dbReference>
<keyword evidence="3" id="KW-1185">Reference proteome</keyword>
<feature type="region of interest" description="Disordered" evidence="1">
    <location>
        <begin position="1"/>
        <end position="21"/>
    </location>
</feature>
<protein>
    <submittedName>
        <fullName evidence="2">Uncharacterized protein</fullName>
    </submittedName>
</protein>
<sequence>MAEYNPPNKNNFTRTQRNLNEERLRNIEETVDARIEEMQGHFDSKFNNRKPLSLHPPVPMETDTSPRFPKLKQTAPEETKKIVRNLGGIRLQREKIVTERLFLHRQVSETIGEKSIKLARDNNTLPEVVCRRRFREEEDKLHYLPRLNRQVFSAPSSHLSINLNKTSSYGRDSKSDELASRKSVLSWNACVVPATLVDFPGRKRLPLISSLKKSNKGVKNSSVDRVSKPPNYREHSAQMLPRSSTDKPVSSTRLLYPSHHGY</sequence>
<feature type="region of interest" description="Disordered" evidence="1">
    <location>
        <begin position="216"/>
        <end position="262"/>
    </location>
</feature>
<dbReference type="Proteomes" id="UP000275408">
    <property type="component" value="Unassembled WGS sequence"/>
</dbReference>
<evidence type="ECO:0000313" key="2">
    <source>
        <dbReference type="EMBL" id="RMX58617.1"/>
    </source>
</evidence>
<dbReference type="AlphaFoldDB" id="A0A3M6UYC2"/>
<organism evidence="2 3">
    <name type="scientific">Pocillopora damicornis</name>
    <name type="common">Cauliflower coral</name>
    <name type="synonym">Millepora damicornis</name>
    <dbReference type="NCBI Taxonomy" id="46731"/>
    <lineage>
        <taxon>Eukaryota</taxon>
        <taxon>Metazoa</taxon>
        <taxon>Cnidaria</taxon>
        <taxon>Anthozoa</taxon>
        <taxon>Hexacorallia</taxon>
        <taxon>Scleractinia</taxon>
        <taxon>Astrocoeniina</taxon>
        <taxon>Pocilloporidae</taxon>
        <taxon>Pocillopora</taxon>
    </lineage>
</organism>
<proteinExistence type="predicted"/>
<comment type="caution">
    <text evidence="2">The sequence shown here is derived from an EMBL/GenBank/DDBJ whole genome shotgun (WGS) entry which is preliminary data.</text>
</comment>
<accession>A0A3M6UYC2</accession>
<gene>
    <name evidence="2" type="ORF">pdam_00006464</name>
</gene>
<feature type="compositionally biased region" description="Polar residues" evidence="1">
    <location>
        <begin position="7"/>
        <end position="16"/>
    </location>
</feature>
<evidence type="ECO:0000256" key="1">
    <source>
        <dbReference type="SAM" id="MobiDB-lite"/>
    </source>
</evidence>
<feature type="compositionally biased region" description="Polar residues" evidence="1">
    <location>
        <begin position="241"/>
        <end position="253"/>
    </location>
</feature>
<feature type="compositionally biased region" description="Basic and acidic residues" evidence="1">
    <location>
        <begin position="225"/>
        <end position="236"/>
    </location>
</feature>
<feature type="region of interest" description="Disordered" evidence="1">
    <location>
        <begin position="44"/>
        <end position="70"/>
    </location>
</feature>
<name>A0A3M6UYC2_POCDA</name>
<reference evidence="2 3" key="1">
    <citation type="journal article" date="2018" name="Sci. Rep.">
        <title>Comparative analysis of the Pocillopora damicornis genome highlights role of immune system in coral evolution.</title>
        <authorList>
            <person name="Cunning R."/>
            <person name="Bay R.A."/>
            <person name="Gillette P."/>
            <person name="Baker A.C."/>
            <person name="Traylor-Knowles N."/>
        </authorList>
    </citation>
    <scope>NUCLEOTIDE SEQUENCE [LARGE SCALE GENOMIC DNA]</scope>
    <source>
        <strain evidence="2">RSMAS</strain>
        <tissue evidence="2">Whole animal</tissue>
    </source>
</reference>